<protein>
    <recommendedName>
        <fullName evidence="6">SDR family oxidoreductase</fullName>
    </recommendedName>
</protein>
<evidence type="ECO:0000313" key="5">
    <source>
        <dbReference type="Proteomes" id="UP000582837"/>
    </source>
</evidence>
<evidence type="ECO:0000313" key="4">
    <source>
        <dbReference type="EMBL" id="MBB6073276.1"/>
    </source>
</evidence>
<accession>A0A841H5W8</accession>
<sequence length="288" mass="29858">MSGPASGSRAGQPSSAWPCPAPAGPEPGFIYRGRWALVTGASMGIGEAFARALAARGMNVVLCARSADRLRLLAGEIEEAHGVRAHAVAADLSRPSEAARAWREASAIGPIHLLVNNAGFGLRGVFHELAMERQLEMVALNCGAVLELAHLALGEMRPRATGGVINVASIVAFQPVPLMAAYAATKAFVLSLTEALAEENRESGVRILALCPGPTPSGFQAVAGTNVKQGQPGYLLPEQVVDAALHALDAGDVRVVPGAVNRAAAVFGRLLPLGLAARIARRINEKHG</sequence>
<dbReference type="EMBL" id="JACHIA010000023">
    <property type="protein sequence ID" value="MBB6073276.1"/>
    <property type="molecule type" value="Genomic_DNA"/>
</dbReference>
<evidence type="ECO:0000256" key="3">
    <source>
        <dbReference type="RuleBase" id="RU000363"/>
    </source>
</evidence>
<name>A0A841H5W8_9BACT</name>
<dbReference type="Gene3D" id="3.40.50.720">
    <property type="entry name" value="NAD(P)-binding Rossmann-like Domain"/>
    <property type="match status" value="1"/>
</dbReference>
<evidence type="ECO:0008006" key="6">
    <source>
        <dbReference type="Google" id="ProtNLM"/>
    </source>
</evidence>
<dbReference type="InterPro" id="IPR020904">
    <property type="entry name" value="Sc_DH/Rdtase_CS"/>
</dbReference>
<comment type="similarity">
    <text evidence="1 3">Belongs to the short-chain dehydrogenases/reductases (SDR) family.</text>
</comment>
<dbReference type="PRINTS" id="PR00081">
    <property type="entry name" value="GDHRDH"/>
</dbReference>
<gene>
    <name evidence="4" type="ORF">HNQ61_004943</name>
</gene>
<dbReference type="PANTHER" id="PTHR44196">
    <property type="entry name" value="DEHYDROGENASE/REDUCTASE SDR FAMILY MEMBER 7B"/>
    <property type="match status" value="1"/>
</dbReference>
<dbReference type="PROSITE" id="PS00061">
    <property type="entry name" value="ADH_SHORT"/>
    <property type="match status" value="1"/>
</dbReference>
<dbReference type="PANTHER" id="PTHR44196:SF2">
    <property type="entry name" value="SHORT-CHAIN DEHYDROGENASE-RELATED"/>
    <property type="match status" value="1"/>
</dbReference>
<dbReference type="Proteomes" id="UP000582837">
    <property type="component" value="Unassembled WGS sequence"/>
</dbReference>
<dbReference type="InterPro" id="IPR002347">
    <property type="entry name" value="SDR_fam"/>
</dbReference>
<dbReference type="PRINTS" id="PR00080">
    <property type="entry name" value="SDRFAMILY"/>
</dbReference>
<dbReference type="InterPro" id="IPR036291">
    <property type="entry name" value="NAD(P)-bd_dom_sf"/>
</dbReference>
<dbReference type="GO" id="GO:0016020">
    <property type="term" value="C:membrane"/>
    <property type="evidence" value="ECO:0007669"/>
    <property type="project" value="TreeGrafter"/>
</dbReference>
<keyword evidence="2" id="KW-0560">Oxidoreductase</keyword>
<dbReference type="PIRSF" id="PIRSF000126">
    <property type="entry name" value="11-beta-HSD1"/>
    <property type="match status" value="1"/>
</dbReference>
<dbReference type="Pfam" id="PF00106">
    <property type="entry name" value="adh_short"/>
    <property type="match status" value="1"/>
</dbReference>
<dbReference type="SUPFAM" id="SSF51735">
    <property type="entry name" value="NAD(P)-binding Rossmann-fold domains"/>
    <property type="match status" value="1"/>
</dbReference>
<comment type="caution">
    <text evidence="4">The sequence shown here is derived from an EMBL/GenBank/DDBJ whole genome shotgun (WGS) entry which is preliminary data.</text>
</comment>
<evidence type="ECO:0000256" key="1">
    <source>
        <dbReference type="ARBA" id="ARBA00006484"/>
    </source>
</evidence>
<organism evidence="4 5">
    <name type="scientific">Longimicrobium terrae</name>
    <dbReference type="NCBI Taxonomy" id="1639882"/>
    <lineage>
        <taxon>Bacteria</taxon>
        <taxon>Pseudomonadati</taxon>
        <taxon>Gemmatimonadota</taxon>
        <taxon>Longimicrobiia</taxon>
        <taxon>Longimicrobiales</taxon>
        <taxon>Longimicrobiaceae</taxon>
        <taxon>Longimicrobium</taxon>
    </lineage>
</organism>
<dbReference type="AlphaFoldDB" id="A0A841H5W8"/>
<dbReference type="GO" id="GO:0016491">
    <property type="term" value="F:oxidoreductase activity"/>
    <property type="evidence" value="ECO:0007669"/>
    <property type="project" value="UniProtKB-KW"/>
</dbReference>
<reference evidence="4 5" key="1">
    <citation type="submission" date="2020-08" db="EMBL/GenBank/DDBJ databases">
        <title>Genomic Encyclopedia of Type Strains, Phase IV (KMG-IV): sequencing the most valuable type-strain genomes for metagenomic binning, comparative biology and taxonomic classification.</title>
        <authorList>
            <person name="Goeker M."/>
        </authorList>
    </citation>
    <scope>NUCLEOTIDE SEQUENCE [LARGE SCALE GENOMIC DNA]</scope>
    <source>
        <strain evidence="4 5">DSM 29007</strain>
    </source>
</reference>
<keyword evidence="5" id="KW-1185">Reference proteome</keyword>
<dbReference type="RefSeq" id="WP_170032889.1">
    <property type="nucleotide sequence ID" value="NZ_JABDTL010000001.1"/>
</dbReference>
<evidence type="ECO:0000256" key="2">
    <source>
        <dbReference type="ARBA" id="ARBA00023002"/>
    </source>
</evidence>
<proteinExistence type="inferred from homology"/>